<keyword evidence="4" id="KW-0472">Membrane</keyword>
<keyword evidence="3" id="KW-0732">Signal</keyword>
<dbReference type="Gene3D" id="1.25.40.390">
    <property type="match status" value="1"/>
</dbReference>
<dbReference type="PROSITE" id="PS51257">
    <property type="entry name" value="PROKAR_LIPOPROTEIN"/>
    <property type="match status" value="1"/>
</dbReference>
<dbReference type="Pfam" id="PF14322">
    <property type="entry name" value="SusD-like_3"/>
    <property type="match status" value="1"/>
</dbReference>
<dbReference type="InterPro" id="IPR033985">
    <property type="entry name" value="SusD-like_N"/>
</dbReference>
<evidence type="ECO:0000256" key="1">
    <source>
        <dbReference type="ARBA" id="ARBA00004442"/>
    </source>
</evidence>
<feature type="domain" description="SusD-like N-terminal" evidence="7">
    <location>
        <begin position="97"/>
        <end position="213"/>
    </location>
</feature>
<feature type="domain" description="RagB/SusD" evidence="6">
    <location>
        <begin position="361"/>
        <end position="528"/>
    </location>
</feature>
<sequence>MKVRSIIFIAITSVMLSACDDFLSPEQVDLVYNEVFWASEKDAEQALLGGYSLYRGLMVGGQMYERGDVTTGYFNRGWNGGSSEAFYHFPNFSNVNGTQKSWGALQSYADWGGYYKVIAQLNMVIRHVSEMKDDLFSGDKKNQILGEAYFLRALIYYHLATIWGAVPVTLDAIENSDQVIDGESVPVYKGRSTETEVMDQVLADIGEAVGRLPFGTPGSAGWGIRANRGSALALSGYANLWMAFIKKRDGQDPSQFTQAAVKALEEVVQKGRYSLVSYSSAENVKNMFRGKSAEAVFEISISYAQGESYRADAGGIQALTCKLVPLDGDVTKDRASNINWIPYLKKSFVYPEYPQDKRSTLFFSAWDSEYNEPFSDVSQVSTDRNKVTWMTKFATFMVDPAREWNEYVAYFADCNIPVFRFTDVKLLLAEAYVKSGQDNLARPIVDEIRQRAGLQTYTGSNLLQEILQQRTSDLIGEGKLFFDYVRNDYFPDPASAMTADRYAQKGYYWPVSGNTLINNKLVKQTPYWNGKTTW</sequence>
<evidence type="ECO:0000256" key="2">
    <source>
        <dbReference type="ARBA" id="ARBA00006275"/>
    </source>
</evidence>
<reference evidence="8 9" key="1">
    <citation type="submission" date="2018-12" db="EMBL/GenBank/DDBJ databases">
        <title>The Draft Genome Sequence of the Soil Bacterium Pedobacter tournemirensis R1.</title>
        <authorList>
            <person name="He J."/>
        </authorList>
    </citation>
    <scope>NUCLEOTIDE SEQUENCE [LARGE SCALE GENOMIC DNA]</scope>
    <source>
        <strain evidence="8 9">R1</strain>
    </source>
</reference>
<evidence type="ECO:0000256" key="3">
    <source>
        <dbReference type="ARBA" id="ARBA00022729"/>
    </source>
</evidence>
<keyword evidence="5" id="KW-0998">Cell outer membrane</keyword>
<organism evidence="8 9">
    <name type="scientific">Arcticibacter tournemirensis</name>
    <dbReference type="NCBI Taxonomy" id="699437"/>
    <lineage>
        <taxon>Bacteria</taxon>
        <taxon>Pseudomonadati</taxon>
        <taxon>Bacteroidota</taxon>
        <taxon>Sphingobacteriia</taxon>
        <taxon>Sphingobacteriales</taxon>
        <taxon>Sphingobacteriaceae</taxon>
        <taxon>Arcticibacter</taxon>
    </lineage>
</organism>
<name>A0A4Q0MAD3_9SPHI</name>
<dbReference type="EMBL" id="RXOC01000005">
    <property type="protein sequence ID" value="RXF70134.1"/>
    <property type="molecule type" value="Genomic_DNA"/>
</dbReference>
<dbReference type="InterPro" id="IPR011990">
    <property type="entry name" value="TPR-like_helical_dom_sf"/>
</dbReference>
<dbReference type="GO" id="GO:0009279">
    <property type="term" value="C:cell outer membrane"/>
    <property type="evidence" value="ECO:0007669"/>
    <property type="project" value="UniProtKB-SubCell"/>
</dbReference>
<comment type="caution">
    <text evidence="8">The sequence shown here is derived from an EMBL/GenBank/DDBJ whole genome shotgun (WGS) entry which is preliminary data.</text>
</comment>
<evidence type="ECO:0000313" key="8">
    <source>
        <dbReference type="EMBL" id="RXF70134.1"/>
    </source>
</evidence>
<comment type="similarity">
    <text evidence="2">Belongs to the SusD family.</text>
</comment>
<proteinExistence type="inferred from homology"/>
<accession>A0A4Q0MAD3</accession>
<dbReference type="Pfam" id="PF07980">
    <property type="entry name" value="SusD_RagB"/>
    <property type="match status" value="1"/>
</dbReference>
<dbReference type="RefSeq" id="WP_128769207.1">
    <property type="nucleotide sequence ID" value="NZ_RXOC01000005.1"/>
</dbReference>
<protein>
    <submittedName>
        <fullName evidence="8">RagB/SusD family nutrient uptake outer membrane protein</fullName>
    </submittedName>
</protein>
<evidence type="ECO:0000256" key="4">
    <source>
        <dbReference type="ARBA" id="ARBA00023136"/>
    </source>
</evidence>
<dbReference type="SUPFAM" id="SSF48452">
    <property type="entry name" value="TPR-like"/>
    <property type="match status" value="1"/>
</dbReference>
<evidence type="ECO:0000259" key="6">
    <source>
        <dbReference type="Pfam" id="PF07980"/>
    </source>
</evidence>
<evidence type="ECO:0000256" key="5">
    <source>
        <dbReference type="ARBA" id="ARBA00023237"/>
    </source>
</evidence>
<dbReference type="Proteomes" id="UP000290848">
    <property type="component" value="Unassembled WGS sequence"/>
</dbReference>
<dbReference type="AlphaFoldDB" id="A0A4Q0MAD3"/>
<comment type="subcellular location">
    <subcellularLocation>
        <location evidence="1">Cell outer membrane</location>
    </subcellularLocation>
</comment>
<evidence type="ECO:0000259" key="7">
    <source>
        <dbReference type="Pfam" id="PF14322"/>
    </source>
</evidence>
<gene>
    <name evidence="8" type="ORF">EKH83_09640</name>
</gene>
<evidence type="ECO:0000313" key="9">
    <source>
        <dbReference type="Proteomes" id="UP000290848"/>
    </source>
</evidence>
<dbReference type="InterPro" id="IPR012944">
    <property type="entry name" value="SusD_RagB_dom"/>
</dbReference>